<protein>
    <recommendedName>
        <fullName evidence="1">uroporphyrinogen-III C-methyltransferase</fullName>
        <ecNumber evidence="1">2.1.1.107</ecNumber>
    </recommendedName>
</protein>
<dbReference type="GO" id="GO:0019354">
    <property type="term" value="P:siroheme biosynthetic process"/>
    <property type="evidence" value="ECO:0007669"/>
    <property type="project" value="UniProtKB-UniPathway"/>
</dbReference>
<dbReference type="PANTHER" id="PTHR45790">
    <property type="entry name" value="SIROHEME SYNTHASE-RELATED"/>
    <property type="match status" value="1"/>
</dbReference>
<comment type="similarity">
    <text evidence="6">Belongs to the precorrin methyltransferase family.</text>
</comment>
<dbReference type="Pfam" id="PF02602">
    <property type="entry name" value="HEM4"/>
    <property type="match status" value="1"/>
</dbReference>
<dbReference type="Pfam" id="PF00590">
    <property type="entry name" value="TP_methylase"/>
    <property type="match status" value="1"/>
</dbReference>
<dbReference type="InterPro" id="IPR006366">
    <property type="entry name" value="CobA/CysG_C"/>
</dbReference>
<dbReference type="FunFam" id="3.30.950.10:FF:000001">
    <property type="entry name" value="Siroheme synthase"/>
    <property type="match status" value="1"/>
</dbReference>
<evidence type="ECO:0000259" key="7">
    <source>
        <dbReference type="Pfam" id="PF00590"/>
    </source>
</evidence>
<evidence type="ECO:0000313" key="9">
    <source>
        <dbReference type="EMBL" id="SBW04878.1"/>
    </source>
</evidence>
<dbReference type="EC" id="2.1.1.107" evidence="1"/>
<dbReference type="InterPro" id="IPR014776">
    <property type="entry name" value="4pyrrole_Mease_sub2"/>
</dbReference>
<dbReference type="AlphaFoldDB" id="A0A212JZS6"/>
<organism evidence="9">
    <name type="scientific">uncultured delta proteobacterium</name>
    <dbReference type="NCBI Taxonomy" id="34034"/>
    <lineage>
        <taxon>Bacteria</taxon>
        <taxon>Deltaproteobacteria</taxon>
        <taxon>environmental samples</taxon>
    </lineage>
</organism>
<dbReference type="CDD" id="cd06578">
    <property type="entry name" value="HemD"/>
    <property type="match status" value="1"/>
</dbReference>
<dbReference type="SUPFAM" id="SSF69618">
    <property type="entry name" value="HemD-like"/>
    <property type="match status" value="1"/>
</dbReference>
<dbReference type="GO" id="GO:0004851">
    <property type="term" value="F:uroporphyrin-III C-methyltransferase activity"/>
    <property type="evidence" value="ECO:0007669"/>
    <property type="project" value="UniProtKB-EC"/>
</dbReference>
<dbReference type="InterPro" id="IPR035996">
    <property type="entry name" value="4pyrrol_Methylase_sf"/>
</dbReference>
<dbReference type="UniPathway" id="UPA00262">
    <property type="reaction ID" value="UER00211"/>
</dbReference>
<dbReference type="SUPFAM" id="SSF53790">
    <property type="entry name" value="Tetrapyrrole methylase"/>
    <property type="match status" value="1"/>
</dbReference>
<dbReference type="PROSITE" id="PS00839">
    <property type="entry name" value="SUMT_1"/>
    <property type="match status" value="1"/>
</dbReference>
<dbReference type="Gene3D" id="3.40.50.10090">
    <property type="match status" value="2"/>
</dbReference>
<feature type="domain" description="Tetrapyrrole methylase" evidence="7">
    <location>
        <begin position="7"/>
        <end position="219"/>
    </location>
</feature>
<dbReference type="Gene3D" id="3.40.1010.10">
    <property type="entry name" value="Cobalt-precorrin-4 Transmethylase, Domain 1"/>
    <property type="match status" value="1"/>
</dbReference>
<proteinExistence type="inferred from homology"/>
<evidence type="ECO:0000256" key="2">
    <source>
        <dbReference type="ARBA" id="ARBA00022603"/>
    </source>
</evidence>
<dbReference type="Gene3D" id="3.30.950.10">
    <property type="entry name" value="Methyltransferase, Cobalt-precorrin-4 Transmethylase, Domain 2"/>
    <property type="match status" value="1"/>
</dbReference>
<gene>
    <name evidence="9" type="ORF">KL86DPRO_20390</name>
</gene>
<accession>A0A212JZS6</accession>
<feature type="domain" description="Tetrapyrrole biosynthesis uroporphyrinogen III synthase" evidence="8">
    <location>
        <begin position="271"/>
        <end position="502"/>
    </location>
</feature>
<evidence type="ECO:0000256" key="3">
    <source>
        <dbReference type="ARBA" id="ARBA00022679"/>
    </source>
</evidence>
<sequence length="511" mass="54103">MSQTKSTVYLIGAGPGDAGLLTLRGKELLETCDVIVYDYLASEELLAFARPDAEVIYVGKMGGDHTLPQQDINRLLVSKAREGKSVARLKGGDPYMFGRGAEEAEELLDAGVAFEVVPGVTSAIAGPAYAGIPLTHRAYASSVCFATGHEDPEKAESAHDWKALATGASTLVFFMGMKNLPSIVENLTKNGMDPATPAALVRWGTTPDHRSAAGTLGTLQRLAEEGNFTAPSLIVIGKVVALHDTLNWFEKKPLLGQGVLVTRSREQASGMAALLAAEGARVVQFPTITIAPPEAATAVRQSACRLRDFDWVVFTSPNGVAYFWRELEALGLDTRALGAAVVAAIGPATAEALAKKGVRADYVPASYVAEDLLEGLVAKGVAGKRILIPRAENARDVLPKGLMKAGAEVTVVPAYRTLPAPDRDKNAEAAKELFAAGKIRYITFASSSTVTNFLEAVPAETLRQYPDLRFACIGPVTAKTLEEAGLACHVMPEEYTIPALVAAITKDSRGG</sequence>
<evidence type="ECO:0000256" key="6">
    <source>
        <dbReference type="RuleBase" id="RU003960"/>
    </source>
</evidence>
<evidence type="ECO:0000256" key="1">
    <source>
        <dbReference type="ARBA" id="ARBA00012162"/>
    </source>
</evidence>
<dbReference type="InterPro" id="IPR036108">
    <property type="entry name" value="4pyrrol_syn_uPrphyn_synt_sf"/>
</dbReference>
<dbReference type="InterPro" id="IPR003043">
    <property type="entry name" value="Uropor_MeTrfase_CS"/>
</dbReference>
<keyword evidence="5" id="KW-0627">Porphyrin biosynthesis</keyword>
<evidence type="ECO:0000256" key="5">
    <source>
        <dbReference type="ARBA" id="ARBA00023244"/>
    </source>
</evidence>
<dbReference type="NCBIfam" id="TIGR01469">
    <property type="entry name" value="cobA_cysG_Cterm"/>
    <property type="match status" value="1"/>
</dbReference>
<evidence type="ECO:0000256" key="4">
    <source>
        <dbReference type="ARBA" id="ARBA00022691"/>
    </source>
</evidence>
<dbReference type="InterPro" id="IPR050161">
    <property type="entry name" value="Siro_Cobalamin_biosynth"/>
</dbReference>
<keyword evidence="2 6" id="KW-0489">Methyltransferase</keyword>
<dbReference type="EMBL" id="FLUQ01000002">
    <property type="protein sequence ID" value="SBW04878.1"/>
    <property type="molecule type" value="Genomic_DNA"/>
</dbReference>
<dbReference type="InterPro" id="IPR000878">
    <property type="entry name" value="4pyrrol_Mease"/>
</dbReference>
<dbReference type="InterPro" id="IPR003754">
    <property type="entry name" value="4pyrrol_synth_uPrphyn_synth"/>
</dbReference>
<name>A0A212JZS6_9DELT</name>
<reference evidence="9" key="1">
    <citation type="submission" date="2016-04" db="EMBL/GenBank/DDBJ databases">
        <authorList>
            <person name="Evans L.H."/>
            <person name="Alamgir A."/>
            <person name="Owens N."/>
            <person name="Weber N.D."/>
            <person name="Virtaneva K."/>
            <person name="Barbian K."/>
            <person name="Babar A."/>
            <person name="Rosenke K."/>
        </authorList>
    </citation>
    <scope>NUCLEOTIDE SEQUENCE</scope>
    <source>
        <strain evidence="9">86</strain>
    </source>
</reference>
<evidence type="ECO:0000259" key="8">
    <source>
        <dbReference type="Pfam" id="PF02602"/>
    </source>
</evidence>
<dbReference type="CDD" id="cd11642">
    <property type="entry name" value="SUMT"/>
    <property type="match status" value="1"/>
</dbReference>
<dbReference type="InterPro" id="IPR014777">
    <property type="entry name" value="4pyrrole_Mease_sub1"/>
</dbReference>
<dbReference type="FunFam" id="3.40.1010.10:FF:000001">
    <property type="entry name" value="Siroheme synthase"/>
    <property type="match status" value="1"/>
</dbReference>
<keyword evidence="3 6" id="KW-0808">Transferase</keyword>
<keyword evidence="4" id="KW-0949">S-adenosyl-L-methionine</keyword>
<dbReference type="GO" id="GO:0032259">
    <property type="term" value="P:methylation"/>
    <property type="evidence" value="ECO:0007669"/>
    <property type="project" value="UniProtKB-KW"/>
</dbReference>
<dbReference type="PANTHER" id="PTHR45790:SF3">
    <property type="entry name" value="S-ADENOSYL-L-METHIONINE-DEPENDENT UROPORPHYRINOGEN III METHYLTRANSFERASE, CHLOROPLASTIC"/>
    <property type="match status" value="1"/>
</dbReference>
<dbReference type="GO" id="GO:0004852">
    <property type="term" value="F:uroporphyrinogen-III synthase activity"/>
    <property type="evidence" value="ECO:0007669"/>
    <property type="project" value="InterPro"/>
</dbReference>
<dbReference type="PROSITE" id="PS00840">
    <property type="entry name" value="SUMT_2"/>
    <property type="match status" value="1"/>
</dbReference>
<dbReference type="NCBIfam" id="NF004790">
    <property type="entry name" value="PRK06136.1"/>
    <property type="match status" value="1"/>
</dbReference>